<dbReference type="GO" id="GO:0008137">
    <property type="term" value="F:NADH dehydrogenase (ubiquinone) activity"/>
    <property type="evidence" value="ECO:0007669"/>
    <property type="project" value="InterPro"/>
</dbReference>
<proteinExistence type="inferred from homology"/>
<dbReference type="Pfam" id="PF00361">
    <property type="entry name" value="Proton_antipo_M"/>
    <property type="match status" value="1"/>
</dbReference>
<keyword evidence="6 8" id="KW-0472">Membrane</keyword>
<sequence>MLQHLIFFPVLLPLLAGIFLLLPPLQGYARRQRVAVFLVNALLLVSAVLLLQQSLQHEPQMYMMGDWQAPFGIALVNDKLAAIMLLLSAVLGFAVHLYACAGDDQRGPFFHPLFMFQLMGINGAFLTGDIFNLFVFFEILLIASYSLLIHGGGKQRTQAAVHYVLLNLVGSAFFLFGLGVIYATFGTLNMADMAYKAAQLNSEDIALAKAGGLLLLVVFGLKAALLPLHFWLPRTYANTSTPVAALFAIMTKVGIYSLWRVHTAVFGEHGGELANIAVGWLWPLALATLVAGIIALLASQTLKMLAANLVVVSAGSLLLTIALNTPQATAAGLYYLIHSTLMSAALFLIAGLVQEQRGQAQDRFVRSRPVNQPALLGGLFFIAALALVGMPPLSGFVGKILLLQAAGDGSDAAWIWPPILISGLAALIIFSRAGTTLFWRAQGVSQNQVVAHPLQITAIILLLLTSPAMVIWGGALTDLSLSAAYELHQQPLPVIPANMAVPEVLP</sequence>
<name>A0A9X3AI70_9GAMM</name>
<feature type="transmembrane region" description="Helical" evidence="8">
    <location>
        <begin position="374"/>
        <end position="393"/>
    </location>
</feature>
<evidence type="ECO:0000256" key="3">
    <source>
        <dbReference type="ARBA" id="ARBA00022475"/>
    </source>
</evidence>
<dbReference type="PRINTS" id="PR01437">
    <property type="entry name" value="NUOXDRDTASE4"/>
</dbReference>
<dbReference type="AlphaFoldDB" id="A0A9X3AI70"/>
<keyword evidence="4 7" id="KW-0812">Transmembrane</keyword>
<dbReference type="PANTHER" id="PTHR42703">
    <property type="entry name" value="NADH DEHYDROGENASE"/>
    <property type="match status" value="1"/>
</dbReference>
<feature type="transmembrane region" description="Helical" evidence="8">
    <location>
        <begin position="335"/>
        <end position="353"/>
    </location>
</feature>
<dbReference type="GO" id="GO:0042773">
    <property type="term" value="P:ATP synthesis coupled electron transport"/>
    <property type="evidence" value="ECO:0007669"/>
    <property type="project" value="InterPro"/>
</dbReference>
<evidence type="ECO:0000256" key="8">
    <source>
        <dbReference type="SAM" id="Phobius"/>
    </source>
</evidence>
<evidence type="ECO:0000313" key="10">
    <source>
        <dbReference type="EMBL" id="MCT7360167.1"/>
    </source>
</evidence>
<evidence type="ECO:0000256" key="2">
    <source>
        <dbReference type="ARBA" id="ARBA00005346"/>
    </source>
</evidence>
<feature type="transmembrane region" description="Helical" evidence="8">
    <location>
        <begin position="6"/>
        <end position="22"/>
    </location>
</feature>
<comment type="similarity">
    <text evidence="2">Belongs to the CPA3 antiporters (TC 2.A.63) subunit D family.</text>
</comment>
<feature type="transmembrane region" description="Helical" evidence="8">
    <location>
        <begin position="454"/>
        <end position="475"/>
    </location>
</feature>
<dbReference type="Proteomes" id="UP001147830">
    <property type="component" value="Unassembled WGS sequence"/>
</dbReference>
<evidence type="ECO:0000256" key="5">
    <source>
        <dbReference type="ARBA" id="ARBA00022989"/>
    </source>
</evidence>
<feature type="domain" description="NADH:quinone oxidoreductase/Mrp antiporter transmembrane" evidence="9">
    <location>
        <begin position="129"/>
        <end position="408"/>
    </location>
</feature>
<dbReference type="NCBIfam" id="NF009309">
    <property type="entry name" value="PRK12666.1"/>
    <property type="match status" value="1"/>
</dbReference>
<dbReference type="RefSeq" id="WP_260977010.1">
    <property type="nucleotide sequence ID" value="NZ_JAOANI010000022.1"/>
</dbReference>
<keyword evidence="11" id="KW-1185">Reference proteome</keyword>
<dbReference type="InterPro" id="IPR001750">
    <property type="entry name" value="ND/Mrp_TM"/>
</dbReference>
<feature type="transmembrane region" description="Helical" evidence="8">
    <location>
        <begin position="205"/>
        <end position="228"/>
    </location>
</feature>
<dbReference type="InterPro" id="IPR050586">
    <property type="entry name" value="CPA3_Na-H_Antiporter_D"/>
</dbReference>
<reference evidence="10" key="1">
    <citation type="journal article" date="2022" name="Front. Microbiol.">
        <title>Genome-based taxonomic rearrangement of Oceanobacter-related bacteria including the description of Thalassolituus hydrocarbonoclasticus sp. nov. and Thalassolituus pacificus sp. nov. and emended description of the genus Thalassolituus.</title>
        <authorList>
            <person name="Dong C."/>
            <person name="Wei L."/>
            <person name="Wang J."/>
            <person name="Lai Q."/>
            <person name="Huang Z."/>
            <person name="Shao Z."/>
        </authorList>
    </citation>
    <scope>NUCLEOTIDE SEQUENCE</scope>
    <source>
        <strain evidence="10">59MF3M-4</strain>
    </source>
</reference>
<dbReference type="EMBL" id="JAOANI010000022">
    <property type="protein sequence ID" value="MCT7360167.1"/>
    <property type="molecule type" value="Genomic_DNA"/>
</dbReference>
<evidence type="ECO:0000256" key="4">
    <source>
        <dbReference type="ARBA" id="ARBA00022692"/>
    </source>
</evidence>
<comment type="subcellular location">
    <subcellularLocation>
        <location evidence="1">Cell membrane</location>
        <topology evidence="1">Multi-pass membrane protein</topology>
    </subcellularLocation>
    <subcellularLocation>
        <location evidence="7">Membrane</location>
        <topology evidence="7">Multi-pass membrane protein</topology>
    </subcellularLocation>
</comment>
<evidence type="ECO:0000256" key="6">
    <source>
        <dbReference type="ARBA" id="ARBA00023136"/>
    </source>
</evidence>
<feature type="transmembrane region" description="Helical" evidence="8">
    <location>
        <begin position="279"/>
        <end position="298"/>
    </location>
</feature>
<feature type="transmembrane region" description="Helical" evidence="8">
    <location>
        <begin position="34"/>
        <end position="55"/>
    </location>
</feature>
<gene>
    <name evidence="10" type="ORF">NYR02_14185</name>
</gene>
<evidence type="ECO:0000256" key="7">
    <source>
        <dbReference type="RuleBase" id="RU000320"/>
    </source>
</evidence>
<dbReference type="PANTHER" id="PTHR42703:SF1">
    <property type="entry name" value="NA(+)_H(+) ANTIPORTER SUBUNIT D1"/>
    <property type="match status" value="1"/>
</dbReference>
<feature type="transmembrane region" description="Helical" evidence="8">
    <location>
        <begin position="160"/>
        <end position="185"/>
    </location>
</feature>
<protein>
    <submittedName>
        <fullName evidence="10">Monovalent cation/H+ antiporter subunit D</fullName>
    </submittedName>
</protein>
<dbReference type="GO" id="GO:0005886">
    <property type="term" value="C:plasma membrane"/>
    <property type="evidence" value="ECO:0007669"/>
    <property type="project" value="UniProtKB-SubCell"/>
</dbReference>
<evidence type="ECO:0000313" key="11">
    <source>
        <dbReference type="Proteomes" id="UP001147830"/>
    </source>
</evidence>
<feature type="transmembrane region" description="Helical" evidence="8">
    <location>
        <begin position="240"/>
        <end position="259"/>
    </location>
</feature>
<feature type="transmembrane region" description="Helical" evidence="8">
    <location>
        <begin position="413"/>
        <end position="433"/>
    </location>
</feature>
<feature type="transmembrane region" description="Helical" evidence="8">
    <location>
        <begin position="131"/>
        <end position="148"/>
    </location>
</feature>
<feature type="transmembrane region" description="Helical" evidence="8">
    <location>
        <begin position="108"/>
        <end position="125"/>
    </location>
</feature>
<evidence type="ECO:0000259" key="9">
    <source>
        <dbReference type="Pfam" id="PF00361"/>
    </source>
</evidence>
<comment type="caution">
    <text evidence="10">The sequence shown here is derived from an EMBL/GenBank/DDBJ whole genome shotgun (WGS) entry which is preliminary data.</text>
</comment>
<accession>A0A9X3AI70</accession>
<keyword evidence="5 8" id="KW-1133">Transmembrane helix</keyword>
<evidence type="ECO:0000256" key="1">
    <source>
        <dbReference type="ARBA" id="ARBA00004651"/>
    </source>
</evidence>
<keyword evidence="3" id="KW-1003">Cell membrane</keyword>
<reference evidence="10" key="2">
    <citation type="submission" date="2022-08" db="EMBL/GenBank/DDBJ databases">
        <authorList>
            <person name="Dong C."/>
        </authorList>
    </citation>
    <scope>NUCLEOTIDE SEQUENCE</scope>
    <source>
        <strain evidence="10">59MF3M-4</strain>
    </source>
</reference>
<feature type="transmembrane region" description="Helical" evidence="8">
    <location>
        <begin position="305"/>
        <end position="323"/>
    </location>
</feature>
<feature type="transmembrane region" description="Helical" evidence="8">
    <location>
        <begin position="80"/>
        <end position="101"/>
    </location>
</feature>
<organism evidence="10 11">
    <name type="scientific">Thalassolituus pacificus</name>
    <dbReference type="NCBI Taxonomy" id="2975440"/>
    <lineage>
        <taxon>Bacteria</taxon>
        <taxon>Pseudomonadati</taxon>
        <taxon>Pseudomonadota</taxon>
        <taxon>Gammaproteobacteria</taxon>
        <taxon>Oceanospirillales</taxon>
        <taxon>Oceanospirillaceae</taxon>
        <taxon>Thalassolituus</taxon>
    </lineage>
</organism>
<dbReference type="InterPro" id="IPR003918">
    <property type="entry name" value="NADH_UbQ_OxRdtase"/>
</dbReference>